<protein>
    <recommendedName>
        <fullName evidence="10">Zn(2)-C6 fungal-type domain-containing protein</fullName>
    </recommendedName>
</protein>
<dbReference type="GO" id="GO:0005739">
    <property type="term" value="C:mitochondrion"/>
    <property type="evidence" value="ECO:0007669"/>
    <property type="project" value="GOC"/>
</dbReference>
<organism evidence="11">
    <name type="scientific">Absidia glauca</name>
    <name type="common">Pin mould</name>
    <dbReference type="NCBI Taxonomy" id="4829"/>
    <lineage>
        <taxon>Eukaryota</taxon>
        <taxon>Fungi</taxon>
        <taxon>Fungi incertae sedis</taxon>
        <taxon>Mucoromycota</taxon>
        <taxon>Mucoromycotina</taxon>
        <taxon>Mucoromycetes</taxon>
        <taxon>Mucorales</taxon>
        <taxon>Cunninghamellaceae</taxon>
        <taxon>Absidia</taxon>
    </lineage>
</organism>
<keyword evidence="4" id="KW-0819">tRNA processing</keyword>
<dbReference type="InterPro" id="IPR026904">
    <property type="entry name" value="MnmG_C"/>
</dbReference>
<dbReference type="STRING" id="4829.A0A163JWU8"/>
<evidence type="ECO:0000256" key="5">
    <source>
        <dbReference type="ARBA" id="ARBA00022723"/>
    </source>
</evidence>
<dbReference type="FunFam" id="3.50.50.60:FF:000145">
    <property type="entry name" value="tRNA uridine 5-carboxymethylaminomethyl modification enzyme"/>
    <property type="match status" value="1"/>
</dbReference>
<dbReference type="InParanoid" id="A0A163JWU8"/>
<gene>
    <name evidence="11" type="primary">ABSGL_09771.1 scaffold 11617</name>
</gene>
<dbReference type="GO" id="GO:0050660">
    <property type="term" value="F:flavin adenine dinucleotide binding"/>
    <property type="evidence" value="ECO:0007669"/>
    <property type="project" value="InterPro"/>
</dbReference>
<dbReference type="Gene3D" id="3.50.50.60">
    <property type="entry name" value="FAD/NAD(P)-binding domain"/>
    <property type="match status" value="2"/>
</dbReference>
<dbReference type="InterPro" id="IPR040131">
    <property type="entry name" value="MnmG_N"/>
</dbReference>
<dbReference type="GO" id="GO:0006351">
    <property type="term" value="P:DNA-templated transcription"/>
    <property type="evidence" value="ECO:0007669"/>
    <property type="project" value="InterPro"/>
</dbReference>
<dbReference type="PROSITE" id="PS01281">
    <property type="entry name" value="GIDA_2"/>
    <property type="match status" value="1"/>
</dbReference>
<dbReference type="Gene3D" id="1.10.150.570">
    <property type="entry name" value="GidA associated domain, C-terminal subdomain"/>
    <property type="match status" value="1"/>
</dbReference>
<dbReference type="InterPro" id="IPR002218">
    <property type="entry name" value="MnmG-rel"/>
</dbReference>
<dbReference type="InterPro" id="IPR020595">
    <property type="entry name" value="MnmG-rel_CS"/>
</dbReference>
<dbReference type="InterPro" id="IPR044920">
    <property type="entry name" value="MnmG_C_subdom_sf"/>
</dbReference>
<evidence type="ECO:0000313" key="12">
    <source>
        <dbReference type="Proteomes" id="UP000078561"/>
    </source>
</evidence>
<evidence type="ECO:0000256" key="6">
    <source>
        <dbReference type="ARBA" id="ARBA00022827"/>
    </source>
</evidence>
<dbReference type="NCBIfam" id="TIGR00136">
    <property type="entry name" value="mnmG_gidA"/>
    <property type="match status" value="1"/>
</dbReference>
<dbReference type="PANTHER" id="PTHR11806:SF0">
    <property type="entry name" value="PROTEIN MTO1 HOMOLOG, MITOCHONDRIAL"/>
    <property type="match status" value="1"/>
</dbReference>
<dbReference type="PROSITE" id="PS01280">
    <property type="entry name" value="GIDA_1"/>
    <property type="match status" value="1"/>
</dbReference>
<name>A0A163JWU8_ABSGL</name>
<evidence type="ECO:0000256" key="9">
    <source>
        <dbReference type="SAM" id="MobiDB-lite"/>
    </source>
</evidence>
<feature type="domain" description="Zn(2)-C6 fungal-type" evidence="10">
    <location>
        <begin position="715"/>
        <end position="744"/>
    </location>
</feature>
<comment type="cofactor">
    <cofactor evidence="1">
        <name>FAD</name>
        <dbReference type="ChEBI" id="CHEBI:57692"/>
    </cofactor>
</comment>
<dbReference type="InterPro" id="IPR036864">
    <property type="entry name" value="Zn2-C6_fun-type_DNA-bd_sf"/>
</dbReference>
<evidence type="ECO:0000259" key="10">
    <source>
        <dbReference type="PROSITE" id="PS50048"/>
    </source>
</evidence>
<feature type="region of interest" description="Disordered" evidence="9">
    <location>
        <begin position="939"/>
        <end position="962"/>
    </location>
</feature>
<feature type="region of interest" description="Disordered" evidence="9">
    <location>
        <begin position="791"/>
        <end position="842"/>
    </location>
</feature>
<feature type="compositionally biased region" description="Low complexity" evidence="9">
    <location>
        <begin position="941"/>
        <end position="962"/>
    </location>
</feature>
<evidence type="ECO:0000256" key="2">
    <source>
        <dbReference type="ARBA" id="ARBA00007653"/>
    </source>
</evidence>
<reference evidence="11" key="1">
    <citation type="submission" date="2016-04" db="EMBL/GenBank/DDBJ databases">
        <authorList>
            <person name="Evans L.H."/>
            <person name="Alamgir A."/>
            <person name="Owens N."/>
            <person name="Weber N.D."/>
            <person name="Virtaneva K."/>
            <person name="Barbian K."/>
            <person name="Babar A."/>
            <person name="Rosenke K."/>
        </authorList>
    </citation>
    <scope>NUCLEOTIDE SEQUENCE [LARGE SCALE GENOMIC DNA]</scope>
    <source>
        <strain evidence="11">CBS 101.48</strain>
    </source>
</reference>
<feature type="region of interest" description="Disordered" evidence="9">
    <location>
        <begin position="1405"/>
        <end position="1442"/>
    </location>
</feature>
<dbReference type="Pfam" id="PF00172">
    <property type="entry name" value="Zn_clus"/>
    <property type="match status" value="1"/>
</dbReference>
<dbReference type="OrthoDB" id="3329at2759"/>
<dbReference type="SUPFAM" id="SSF51905">
    <property type="entry name" value="FAD/NAD(P)-binding domain"/>
    <property type="match status" value="1"/>
</dbReference>
<evidence type="ECO:0000256" key="8">
    <source>
        <dbReference type="ARBA" id="ARBA00054993"/>
    </source>
</evidence>
<keyword evidence="6" id="KW-0274">FAD</keyword>
<evidence type="ECO:0000256" key="3">
    <source>
        <dbReference type="ARBA" id="ARBA00022630"/>
    </source>
</evidence>
<dbReference type="Proteomes" id="UP000078561">
    <property type="component" value="Unassembled WGS sequence"/>
</dbReference>
<keyword evidence="7" id="KW-0539">Nucleus</keyword>
<keyword evidence="5" id="KW-0479">Metal-binding</keyword>
<feature type="compositionally biased region" description="Polar residues" evidence="9">
    <location>
        <begin position="678"/>
        <end position="689"/>
    </location>
</feature>
<dbReference type="EMBL" id="LT554307">
    <property type="protein sequence ID" value="SAM03915.1"/>
    <property type="molecule type" value="Genomic_DNA"/>
</dbReference>
<dbReference type="Pfam" id="PF01134">
    <property type="entry name" value="GIDA"/>
    <property type="match status" value="1"/>
</dbReference>
<dbReference type="PANTHER" id="PTHR11806">
    <property type="entry name" value="GLUCOSE INHIBITED DIVISION PROTEIN A"/>
    <property type="match status" value="1"/>
</dbReference>
<comment type="similarity">
    <text evidence="2">Belongs to the MnmG family.</text>
</comment>
<dbReference type="CDD" id="cd00067">
    <property type="entry name" value="GAL4"/>
    <property type="match status" value="1"/>
</dbReference>
<dbReference type="GO" id="GO:0008270">
    <property type="term" value="F:zinc ion binding"/>
    <property type="evidence" value="ECO:0007669"/>
    <property type="project" value="InterPro"/>
</dbReference>
<evidence type="ECO:0000256" key="4">
    <source>
        <dbReference type="ARBA" id="ARBA00022694"/>
    </source>
</evidence>
<dbReference type="SUPFAM" id="SSF57701">
    <property type="entry name" value="Zn2/Cys6 DNA-binding domain"/>
    <property type="match status" value="1"/>
</dbReference>
<proteinExistence type="inferred from homology"/>
<keyword evidence="3" id="KW-0285">Flavoprotein</keyword>
<feature type="region of interest" description="Disordered" evidence="9">
    <location>
        <begin position="660"/>
        <end position="714"/>
    </location>
</feature>
<sequence>MYRCSRSLFLRTKYRRSYASSALAHEFDVVVIGGGHAGTEACTAAARTGARTLLITQNVDTIGEMSCNPSFGGVGKGVLVREVDALDGVCGRISDLAGIQFKVLNRSKGAAVYGPRAQIDRSLYKKHLQSYLKDYPNLTIRAGSVADLVLGSNDQSATGEQVVQGIRLDNGQVVRTPNVVITTGTFLGGEIHLGLKVWPAGRINENPSIGLSKSLHKAGFQLARMKTGTPARLDGRTINYKGLIEQVGDNPPSPFSYLHKTVPYADHQVLCHQTRTNAAVHDYLEKHFDQSIHIRETVKGPRYCPSLESKIKRFRHKTSHNIWLEPEGLDDHLVYPNGISNTMPEDIQINFLRMIPGLENVDMVRPAYGVEYDHVDPRELRSTLETKRIGGLFMAGQINGTTGYEEAAAQGLMAGINAGLRSLGRSPFILDRSDAYIGVLIDDLITKGVEEPYRVFTARSEYRLLLRADNADMRLTRKGYEAGVIGKTRWDHFTETEKALTSTMALLEETKMAANKWATYGVTPNNGGTKNMNDHGALRSGMDLLTWAGITLENFGQVLPSLKELDPSIAERVLIEGRYKPFLKRQEAEVQALKKDENLELDINLDYKSMDQLSNEIRNKLAIVRPETLGAAKRVEGMTPAGMVVLLKYARRRQQQEQPIAVKHEDQAQYPTPPAKTTAFQASTDSGTQGNDGGYEQQDQQALPPKRKRQQTGYACDKCRERRVGCDRGRPTCGQCDGKYDCVYSNHALRLDNVSMRQRMDDMQSTIKRMHDVLMRLEDDYRDTVPRILEQQTSQPQQQQQQQSSPPPLAAYEEDTTMPLAHPPYINEGNPTDSSSVPPPPPPLVVYGQHYNPTIVDWANGTGWDVTLDRDGLTTIQTDITSYETLRDAVRRALQMAYQFQGPPMYTSPTYPQNSIFVSDLPSFSVFETLGRIPALQQHRLPSSSTPPTHTHSSSSSASLSSASASASTASLSLGEDDDEQDEESAKANTNRLLGTDVMSRLIQQHHQCGFPILVSPARFERHYRTGELKSVVLSSIFCHIAPHACIYHPHLVHLQDFRTLGERFYDHSRTQLGLDDQSNLSNIHQRTLLIAYDLDLGRVRRAFLHLGVAIRMCFALDLHRSEGYTRCATAFEREQAKRVFWTVWFFDSMVPHFFAQPSTIRHEDIKIELPCVLSDFDPTETEQTRFAISIIHTRRLHSEKSLRSFYKSCPDAARCHRMGSTTTMSFWARRTYFCVLLDYCLHWINLYRPRLPRKSAIRRTSQAAFAMMALFAHWFRPNEHFDCFFRPYLYHYMCIIQIFKGNITQEDGPRSPMLVAQSKAALVKLFHMYRTTPTHRSFAESKLEKDLLVFIQQHEILTLAQLQYGHHQDPVPESLDELVDDLENSDYYGWGIFAVHRDQRAASTATKAKGSTENGSTSGDSTFSSSTSTTDSNQYHPMDYM</sequence>
<dbReference type="PROSITE" id="PS50048">
    <property type="entry name" value="ZN2_CY6_FUNGAL_2"/>
    <property type="match status" value="1"/>
</dbReference>
<evidence type="ECO:0000256" key="7">
    <source>
        <dbReference type="ARBA" id="ARBA00023242"/>
    </source>
</evidence>
<dbReference type="FunFam" id="3.50.50.60:FF:000002">
    <property type="entry name" value="tRNA uridine 5-carboxymethylaminomethyl modification enzyme MnmG"/>
    <property type="match status" value="1"/>
</dbReference>
<feature type="compositionally biased region" description="Low complexity" evidence="9">
    <location>
        <begin position="791"/>
        <end position="804"/>
    </location>
</feature>
<dbReference type="Gene3D" id="4.10.240.10">
    <property type="entry name" value="Zn(2)-C6 fungal-type DNA-binding domain"/>
    <property type="match status" value="1"/>
</dbReference>
<dbReference type="InterPro" id="IPR036188">
    <property type="entry name" value="FAD/NAD-bd_sf"/>
</dbReference>
<dbReference type="Pfam" id="PF21680">
    <property type="entry name" value="GIDA_C_1st"/>
    <property type="match status" value="1"/>
</dbReference>
<dbReference type="GO" id="GO:0000981">
    <property type="term" value="F:DNA-binding transcription factor activity, RNA polymerase II-specific"/>
    <property type="evidence" value="ECO:0007669"/>
    <property type="project" value="InterPro"/>
</dbReference>
<dbReference type="Pfam" id="PF04082">
    <property type="entry name" value="Fungal_trans"/>
    <property type="match status" value="1"/>
</dbReference>
<dbReference type="SMART" id="SM00906">
    <property type="entry name" value="Fungal_trans"/>
    <property type="match status" value="1"/>
</dbReference>
<dbReference type="HAMAP" id="MF_00129">
    <property type="entry name" value="MnmG_GidA"/>
    <property type="match status" value="1"/>
</dbReference>
<dbReference type="CDD" id="cd12148">
    <property type="entry name" value="fungal_TF_MHR"/>
    <property type="match status" value="1"/>
</dbReference>
<feature type="region of interest" description="Disordered" evidence="9">
    <location>
        <begin position="969"/>
        <end position="988"/>
    </location>
</feature>
<dbReference type="InterPro" id="IPR049312">
    <property type="entry name" value="GIDA_C_N"/>
</dbReference>
<evidence type="ECO:0000313" key="11">
    <source>
        <dbReference type="EMBL" id="SAM03915.1"/>
    </source>
</evidence>
<accession>A0A163JWU8</accession>
<dbReference type="SMART" id="SM00066">
    <property type="entry name" value="GAL4"/>
    <property type="match status" value="1"/>
</dbReference>
<dbReference type="InterPro" id="IPR047001">
    <property type="entry name" value="MnmG_C_subdom"/>
</dbReference>
<feature type="compositionally biased region" description="Low complexity" evidence="9">
    <location>
        <begin position="1405"/>
        <end position="1433"/>
    </location>
</feature>
<evidence type="ECO:0000256" key="1">
    <source>
        <dbReference type="ARBA" id="ARBA00001974"/>
    </source>
</evidence>
<dbReference type="SMART" id="SM01228">
    <property type="entry name" value="GIDA_assoc_3"/>
    <property type="match status" value="1"/>
</dbReference>
<dbReference type="GO" id="GO:0030488">
    <property type="term" value="P:tRNA methylation"/>
    <property type="evidence" value="ECO:0007669"/>
    <property type="project" value="TreeGrafter"/>
</dbReference>
<dbReference type="GO" id="GO:0003677">
    <property type="term" value="F:DNA binding"/>
    <property type="evidence" value="ECO:0007669"/>
    <property type="project" value="InterPro"/>
</dbReference>
<dbReference type="InterPro" id="IPR007219">
    <property type="entry name" value="XnlR_reg_dom"/>
</dbReference>
<comment type="function">
    <text evidence="8">Component of the MSS1-MTO1 complex that catalyzes the 5-carboxymethylaminomethyluridine (cmnm(5)U) modification at the 34th wobble position (U34) of mitochondrial tRNAs.</text>
</comment>
<dbReference type="FunFam" id="1.10.150.570:FF:000001">
    <property type="entry name" value="tRNA uridine 5-carboxymethylaminomethyl modification enzyme MnmG"/>
    <property type="match status" value="1"/>
</dbReference>
<dbReference type="Pfam" id="PF13932">
    <property type="entry name" value="SAM_GIDA_C"/>
    <property type="match status" value="1"/>
</dbReference>
<dbReference type="GO" id="GO:0070899">
    <property type="term" value="P:mitochondrial tRNA wobble uridine modification"/>
    <property type="evidence" value="ECO:0007669"/>
    <property type="project" value="UniProtKB-ARBA"/>
</dbReference>
<dbReference type="InterPro" id="IPR001138">
    <property type="entry name" value="Zn2Cys6_DnaBD"/>
</dbReference>
<dbReference type="InterPro" id="IPR004416">
    <property type="entry name" value="MnmG"/>
</dbReference>
<keyword evidence="12" id="KW-1185">Reference proteome</keyword>